<evidence type="ECO:0000256" key="5">
    <source>
        <dbReference type="ARBA" id="ARBA00023136"/>
    </source>
</evidence>
<evidence type="ECO:0000256" key="7">
    <source>
        <dbReference type="SAM" id="Phobius"/>
    </source>
</evidence>
<keyword evidence="10" id="KW-1185">Reference proteome</keyword>
<feature type="transmembrane region" description="Helical" evidence="7">
    <location>
        <begin position="129"/>
        <end position="148"/>
    </location>
</feature>
<evidence type="ECO:0000313" key="9">
    <source>
        <dbReference type="EMBL" id="KAI9276862.1"/>
    </source>
</evidence>
<feature type="transmembrane region" description="Helical" evidence="7">
    <location>
        <begin position="355"/>
        <end position="375"/>
    </location>
</feature>
<feature type="transmembrane region" description="Helical" evidence="7">
    <location>
        <begin position="187"/>
        <end position="208"/>
    </location>
</feature>
<dbReference type="GO" id="GO:0022857">
    <property type="term" value="F:transmembrane transporter activity"/>
    <property type="evidence" value="ECO:0007669"/>
    <property type="project" value="InterPro"/>
</dbReference>
<keyword evidence="3 7" id="KW-0812">Transmembrane</keyword>
<evidence type="ECO:0000256" key="4">
    <source>
        <dbReference type="ARBA" id="ARBA00022989"/>
    </source>
</evidence>
<keyword evidence="5 7" id="KW-0472">Membrane</keyword>
<name>A0AAD5KPB8_9FUNG</name>
<feature type="transmembrane region" description="Helical" evidence="7">
    <location>
        <begin position="445"/>
        <end position="464"/>
    </location>
</feature>
<accession>A0AAD5KPB8</accession>
<dbReference type="PROSITE" id="PS50850">
    <property type="entry name" value="MFS"/>
    <property type="match status" value="1"/>
</dbReference>
<protein>
    <submittedName>
        <fullName evidence="9">Major facilitator superfamily domain-containing protein</fullName>
    </submittedName>
</protein>
<comment type="subcellular location">
    <subcellularLocation>
        <location evidence="1">Membrane</location>
        <topology evidence="1">Multi-pass membrane protein</topology>
    </subcellularLocation>
</comment>
<dbReference type="Pfam" id="PF07690">
    <property type="entry name" value="MFS_1"/>
    <property type="match status" value="1"/>
</dbReference>
<dbReference type="InterPro" id="IPR036259">
    <property type="entry name" value="MFS_trans_sf"/>
</dbReference>
<evidence type="ECO:0000259" key="8">
    <source>
        <dbReference type="PROSITE" id="PS50850"/>
    </source>
</evidence>
<evidence type="ECO:0000256" key="2">
    <source>
        <dbReference type="ARBA" id="ARBA00022448"/>
    </source>
</evidence>
<dbReference type="InterPro" id="IPR020846">
    <property type="entry name" value="MFS_dom"/>
</dbReference>
<feature type="domain" description="Major facilitator superfamily (MFS) profile" evidence="8">
    <location>
        <begin position="62"/>
        <end position="468"/>
    </location>
</feature>
<feature type="region of interest" description="Disordered" evidence="6">
    <location>
        <begin position="1"/>
        <end position="26"/>
    </location>
</feature>
<feature type="compositionally biased region" description="Basic and acidic residues" evidence="6">
    <location>
        <begin position="1"/>
        <end position="23"/>
    </location>
</feature>
<dbReference type="PANTHER" id="PTHR43791:SF97">
    <property type="entry name" value="ALLANTOATE TRANSPORTER, PUTATIVE (AFU_ORTHOLOGUE AFUA_1G14700)-RELATED"/>
    <property type="match status" value="1"/>
</dbReference>
<reference evidence="9" key="1">
    <citation type="journal article" date="2022" name="IScience">
        <title>Evolution of zygomycete secretomes and the origins of terrestrial fungal ecologies.</title>
        <authorList>
            <person name="Chang Y."/>
            <person name="Wang Y."/>
            <person name="Mondo S."/>
            <person name="Ahrendt S."/>
            <person name="Andreopoulos W."/>
            <person name="Barry K."/>
            <person name="Beard J."/>
            <person name="Benny G.L."/>
            <person name="Blankenship S."/>
            <person name="Bonito G."/>
            <person name="Cuomo C."/>
            <person name="Desiro A."/>
            <person name="Gervers K.A."/>
            <person name="Hundley H."/>
            <person name="Kuo A."/>
            <person name="LaButti K."/>
            <person name="Lang B.F."/>
            <person name="Lipzen A."/>
            <person name="O'Donnell K."/>
            <person name="Pangilinan J."/>
            <person name="Reynolds N."/>
            <person name="Sandor L."/>
            <person name="Smith M.E."/>
            <person name="Tsang A."/>
            <person name="Grigoriev I.V."/>
            <person name="Stajich J.E."/>
            <person name="Spatafora J.W."/>
        </authorList>
    </citation>
    <scope>NUCLEOTIDE SEQUENCE</scope>
    <source>
        <strain evidence="9">RSA 2281</strain>
    </source>
</reference>
<dbReference type="PANTHER" id="PTHR43791">
    <property type="entry name" value="PERMEASE-RELATED"/>
    <property type="match status" value="1"/>
</dbReference>
<dbReference type="Proteomes" id="UP001209540">
    <property type="component" value="Unassembled WGS sequence"/>
</dbReference>
<sequence length="519" mass="58794">MKETPRDSHINSQKSHTEDREKNASIIVDNEGDYNPSCDKKNTKFIYSPEEKRLLRKINITTVPFICSIAFLQYIDKIILNFSTVIGLFDDTGIDGNQFSWVASIFFFGYLLFQIPNQYLMQKFPISKYLGTFLILWGVNLGCTALASNFSQLLALRFLQGFFEAAAYPCIQILYSTIYRRQEQVVLFGIMLITNDVGFAFGGLVGYGFLNLDGAYGLRGWKWCMIILGCVTVGMGIATFFFLPDTPKSRWFRLTHEQSTIVDDRLRDNQLVPNKVVNFNHIWESLKEARLYCYFLICILINLEHGCLSIFSTMIIKTMGFSDMAAILLNIPLAFASILTTATAIYFSHRYNENGYVGAVACIVGLLGVLLLTVLPTGGVQLIGLYLTSIGGAYTIGLTMISNNVCGYTKKIFYNGTYITAYCLGCFLGPLMMRENEAPRYLSGMIGYIVGMLIAAVLFLYLRWSYARDNQYRLRLKAENKLIEAPSSLPSFVKNQEQQQTIAEKDTTDRQNLHFLYRP</sequence>
<feature type="transmembrane region" description="Helical" evidence="7">
    <location>
        <begin position="220"/>
        <end position="243"/>
    </location>
</feature>
<feature type="transmembrane region" description="Helical" evidence="7">
    <location>
        <begin position="327"/>
        <end position="348"/>
    </location>
</feature>
<feature type="transmembrane region" description="Helical" evidence="7">
    <location>
        <begin position="154"/>
        <end position="175"/>
    </location>
</feature>
<dbReference type="SUPFAM" id="SSF103473">
    <property type="entry name" value="MFS general substrate transporter"/>
    <property type="match status" value="1"/>
</dbReference>
<comment type="caution">
    <text evidence="9">The sequence shown here is derived from an EMBL/GenBank/DDBJ whole genome shotgun (WGS) entry which is preliminary data.</text>
</comment>
<feature type="transmembrane region" description="Helical" evidence="7">
    <location>
        <begin position="99"/>
        <end position="117"/>
    </location>
</feature>
<feature type="transmembrane region" description="Helical" evidence="7">
    <location>
        <begin position="291"/>
        <end position="315"/>
    </location>
</feature>
<dbReference type="GO" id="GO:0016020">
    <property type="term" value="C:membrane"/>
    <property type="evidence" value="ECO:0007669"/>
    <property type="project" value="UniProtKB-SubCell"/>
</dbReference>
<gene>
    <name evidence="9" type="ORF">BDA99DRAFT_494315</name>
</gene>
<keyword evidence="4 7" id="KW-1133">Transmembrane helix</keyword>
<dbReference type="AlphaFoldDB" id="A0AAD5KPB8"/>
<feature type="transmembrane region" description="Helical" evidence="7">
    <location>
        <begin position="54"/>
        <end position="75"/>
    </location>
</feature>
<feature type="transmembrane region" description="Helical" evidence="7">
    <location>
        <begin position="413"/>
        <end position="433"/>
    </location>
</feature>
<organism evidence="9 10">
    <name type="scientific">Phascolomyces articulosus</name>
    <dbReference type="NCBI Taxonomy" id="60185"/>
    <lineage>
        <taxon>Eukaryota</taxon>
        <taxon>Fungi</taxon>
        <taxon>Fungi incertae sedis</taxon>
        <taxon>Mucoromycota</taxon>
        <taxon>Mucoromycotina</taxon>
        <taxon>Mucoromycetes</taxon>
        <taxon>Mucorales</taxon>
        <taxon>Lichtheimiaceae</taxon>
        <taxon>Phascolomyces</taxon>
    </lineage>
</organism>
<feature type="transmembrane region" description="Helical" evidence="7">
    <location>
        <begin position="381"/>
        <end position="401"/>
    </location>
</feature>
<evidence type="ECO:0000256" key="1">
    <source>
        <dbReference type="ARBA" id="ARBA00004141"/>
    </source>
</evidence>
<evidence type="ECO:0000256" key="3">
    <source>
        <dbReference type="ARBA" id="ARBA00022692"/>
    </source>
</evidence>
<proteinExistence type="predicted"/>
<reference evidence="9" key="2">
    <citation type="submission" date="2023-02" db="EMBL/GenBank/DDBJ databases">
        <authorList>
            <consortium name="DOE Joint Genome Institute"/>
            <person name="Mondo S.J."/>
            <person name="Chang Y."/>
            <person name="Wang Y."/>
            <person name="Ahrendt S."/>
            <person name="Andreopoulos W."/>
            <person name="Barry K."/>
            <person name="Beard J."/>
            <person name="Benny G.L."/>
            <person name="Blankenship S."/>
            <person name="Bonito G."/>
            <person name="Cuomo C."/>
            <person name="Desiro A."/>
            <person name="Gervers K.A."/>
            <person name="Hundley H."/>
            <person name="Kuo A."/>
            <person name="LaButti K."/>
            <person name="Lang B.F."/>
            <person name="Lipzen A."/>
            <person name="O'Donnell K."/>
            <person name="Pangilinan J."/>
            <person name="Reynolds N."/>
            <person name="Sandor L."/>
            <person name="Smith M.W."/>
            <person name="Tsang A."/>
            <person name="Grigoriev I.V."/>
            <person name="Stajich J.E."/>
            <person name="Spatafora J.W."/>
        </authorList>
    </citation>
    <scope>NUCLEOTIDE SEQUENCE</scope>
    <source>
        <strain evidence="9">RSA 2281</strain>
    </source>
</reference>
<dbReference type="Gene3D" id="1.20.1250.20">
    <property type="entry name" value="MFS general substrate transporter like domains"/>
    <property type="match status" value="1"/>
</dbReference>
<dbReference type="EMBL" id="JAIXMP010000002">
    <property type="protein sequence ID" value="KAI9276862.1"/>
    <property type="molecule type" value="Genomic_DNA"/>
</dbReference>
<evidence type="ECO:0000313" key="10">
    <source>
        <dbReference type="Proteomes" id="UP001209540"/>
    </source>
</evidence>
<keyword evidence="2" id="KW-0813">Transport</keyword>
<evidence type="ECO:0000256" key="6">
    <source>
        <dbReference type="SAM" id="MobiDB-lite"/>
    </source>
</evidence>
<dbReference type="InterPro" id="IPR011701">
    <property type="entry name" value="MFS"/>
</dbReference>